<keyword evidence="5" id="KW-0804">Transcription</keyword>
<dbReference type="GO" id="GO:0043565">
    <property type="term" value="F:sequence-specific DNA binding"/>
    <property type="evidence" value="ECO:0007669"/>
    <property type="project" value="InterPro"/>
</dbReference>
<dbReference type="Gene3D" id="3.30.50.10">
    <property type="entry name" value="Erythroid Transcription Factor GATA-1, subunit A"/>
    <property type="match status" value="1"/>
</dbReference>
<dbReference type="HOGENOM" id="CLU_1911615_0_0_1"/>
<keyword evidence="4" id="KW-0805">Transcription regulation</keyword>
<name>M5G9X4_DACPD</name>
<reference evidence="9 10" key="1">
    <citation type="journal article" date="2012" name="Science">
        <title>The Paleozoic origin of enzymatic lignin decomposition reconstructed from 31 fungal genomes.</title>
        <authorList>
            <person name="Floudas D."/>
            <person name="Binder M."/>
            <person name="Riley R."/>
            <person name="Barry K."/>
            <person name="Blanchette R.A."/>
            <person name="Henrissat B."/>
            <person name="Martinez A.T."/>
            <person name="Otillar R."/>
            <person name="Spatafora J.W."/>
            <person name="Yadav J.S."/>
            <person name="Aerts A."/>
            <person name="Benoit I."/>
            <person name="Boyd A."/>
            <person name="Carlson A."/>
            <person name="Copeland A."/>
            <person name="Coutinho P.M."/>
            <person name="de Vries R.P."/>
            <person name="Ferreira P."/>
            <person name="Findley K."/>
            <person name="Foster B."/>
            <person name="Gaskell J."/>
            <person name="Glotzer D."/>
            <person name="Gorecki P."/>
            <person name="Heitman J."/>
            <person name="Hesse C."/>
            <person name="Hori C."/>
            <person name="Igarashi K."/>
            <person name="Jurgens J.A."/>
            <person name="Kallen N."/>
            <person name="Kersten P."/>
            <person name="Kohler A."/>
            <person name="Kuees U."/>
            <person name="Kumar T.K.A."/>
            <person name="Kuo A."/>
            <person name="LaButti K."/>
            <person name="Larrondo L.F."/>
            <person name="Lindquist E."/>
            <person name="Ling A."/>
            <person name="Lombard V."/>
            <person name="Lucas S."/>
            <person name="Lundell T."/>
            <person name="Martin R."/>
            <person name="McLaughlin D.J."/>
            <person name="Morgenstern I."/>
            <person name="Morin E."/>
            <person name="Murat C."/>
            <person name="Nagy L.G."/>
            <person name="Nolan M."/>
            <person name="Ohm R.A."/>
            <person name="Patyshakuliyeva A."/>
            <person name="Rokas A."/>
            <person name="Ruiz-Duenas F.J."/>
            <person name="Sabat G."/>
            <person name="Salamov A."/>
            <person name="Samejima M."/>
            <person name="Schmutz J."/>
            <person name="Slot J.C."/>
            <person name="St John F."/>
            <person name="Stenlid J."/>
            <person name="Sun H."/>
            <person name="Sun S."/>
            <person name="Syed K."/>
            <person name="Tsang A."/>
            <person name="Wiebenga A."/>
            <person name="Young D."/>
            <person name="Pisabarro A."/>
            <person name="Eastwood D.C."/>
            <person name="Martin F."/>
            <person name="Cullen D."/>
            <person name="Grigoriev I.V."/>
            <person name="Hibbett D.S."/>
        </authorList>
    </citation>
    <scope>NUCLEOTIDE SEQUENCE [LARGE SCALE GENOMIC DNA]</scope>
    <source>
        <strain evidence="9 10">DJM-731 SS1</strain>
    </source>
</reference>
<protein>
    <recommendedName>
        <fullName evidence="8">GATA-type domain-containing protein</fullName>
    </recommendedName>
</protein>
<dbReference type="GO" id="GO:0006355">
    <property type="term" value="P:regulation of DNA-templated transcription"/>
    <property type="evidence" value="ECO:0007669"/>
    <property type="project" value="InterPro"/>
</dbReference>
<feature type="region of interest" description="Disordered" evidence="7">
    <location>
        <begin position="1"/>
        <end position="68"/>
    </location>
</feature>
<evidence type="ECO:0000256" key="7">
    <source>
        <dbReference type="SAM" id="MobiDB-lite"/>
    </source>
</evidence>
<organism evidence="9 10">
    <name type="scientific">Dacryopinax primogenitus (strain DJM 731)</name>
    <name type="common">Brown rot fungus</name>
    <dbReference type="NCBI Taxonomy" id="1858805"/>
    <lineage>
        <taxon>Eukaryota</taxon>
        <taxon>Fungi</taxon>
        <taxon>Dikarya</taxon>
        <taxon>Basidiomycota</taxon>
        <taxon>Agaricomycotina</taxon>
        <taxon>Dacrymycetes</taxon>
        <taxon>Dacrymycetales</taxon>
        <taxon>Dacrymycetaceae</taxon>
        <taxon>Dacryopinax</taxon>
    </lineage>
</organism>
<dbReference type="PANTHER" id="PTHR47172:SF24">
    <property type="entry name" value="GATA ZINC FINGER DOMAIN-CONTAINING PROTEIN 14-RELATED"/>
    <property type="match status" value="1"/>
</dbReference>
<evidence type="ECO:0000259" key="8">
    <source>
        <dbReference type="PROSITE" id="PS50114"/>
    </source>
</evidence>
<dbReference type="OrthoDB" id="2162994at2759"/>
<dbReference type="STRING" id="1858805.M5G9X4"/>
<evidence type="ECO:0000256" key="2">
    <source>
        <dbReference type="ARBA" id="ARBA00022771"/>
    </source>
</evidence>
<dbReference type="PROSITE" id="PS00344">
    <property type="entry name" value="GATA_ZN_FINGER_1"/>
    <property type="match status" value="1"/>
</dbReference>
<dbReference type="SMART" id="SM00401">
    <property type="entry name" value="ZnF_GATA"/>
    <property type="match status" value="1"/>
</dbReference>
<gene>
    <name evidence="9" type="ORF">DACRYDRAFT_47643</name>
</gene>
<sequence>MDLDTSTPVDGDNDGLPIRPLKRFKPPSIKDSDEVPKPKYKKRSRAPPPSQCASCGIGETPEWRKGPEGARTLCNACGLHYAKLSRNRDRELDAAGKPIRPPVNIEMLRNSIRATCQPTRTHANTEPPESSSA</sequence>
<dbReference type="Proteomes" id="UP000030653">
    <property type="component" value="Unassembled WGS sequence"/>
</dbReference>
<dbReference type="InterPro" id="IPR013088">
    <property type="entry name" value="Znf_NHR/GATA"/>
</dbReference>
<evidence type="ECO:0000313" key="9">
    <source>
        <dbReference type="EMBL" id="EJU05120.1"/>
    </source>
</evidence>
<evidence type="ECO:0000313" key="10">
    <source>
        <dbReference type="Proteomes" id="UP000030653"/>
    </source>
</evidence>
<dbReference type="CDD" id="cd00202">
    <property type="entry name" value="ZnF_GATA"/>
    <property type="match status" value="1"/>
</dbReference>
<evidence type="ECO:0000256" key="6">
    <source>
        <dbReference type="PROSITE-ProRule" id="PRU00094"/>
    </source>
</evidence>
<feature type="compositionally biased region" description="Basic and acidic residues" evidence="7">
    <location>
        <begin position="28"/>
        <end position="37"/>
    </location>
</feature>
<keyword evidence="10" id="KW-1185">Reference proteome</keyword>
<accession>M5G9X4</accession>
<evidence type="ECO:0000256" key="5">
    <source>
        <dbReference type="ARBA" id="ARBA00023163"/>
    </source>
</evidence>
<dbReference type="AlphaFoldDB" id="M5G9X4"/>
<proteinExistence type="predicted"/>
<dbReference type="GO" id="GO:0008270">
    <property type="term" value="F:zinc ion binding"/>
    <property type="evidence" value="ECO:0007669"/>
    <property type="project" value="UniProtKB-KW"/>
</dbReference>
<dbReference type="SUPFAM" id="SSF57716">
    <property type="entry name" value="Glucocorticoid receptor-like (DNA-binding domain)"/>
    <property type="match status" value="1"/>
</dbReference>
<feature type="non-terminal residue" evidence="9">
    <location>
        <position position="133"/>
    </location>
</feature>
<dbReference type="RefSeq" id="XP_040632014.1">
    <property type="nucleotide sequence ID" value="XM_040774772.1"/>
</dbReference>
<dbReference type="GeneID" id="63689834"/>
<keyword evidence="1" id="KW-0479">Metal-binding</keyword>
<evidence type="ECO:0000256" key="4">
    <source>
        <dbReference type="ARBA" id="ARBA00023015"/>
    </source>
</evidence>
<dbReference type="PROSITE" id="PS50114">
    <property type="entry name" value="GATA_ZN_FINGER_2"/>
    <property type="match status" value="1"/>
</dbReference>
<dbReference type="InterPro" id="IPR000679">
    <property type="entry name" value="Znf_GATA"/>
</dbReference>
<dbReference type="EMBL" id="JH795857">
    <property type="protein sequence ID" value="EJU05120.1"/>
    <property type="molecule type" value="Genomic_DNA"/>
</dbReference>
<dbReference type="Pfam" id="PF00320">
    <property type="entry name" value="GATA"/>
    <property type="match status" value="1"/>
</dbReference>
<evidence type="ECO:0000256" key="1">
    <source>
        <dbReference type="ARBA" id="ARBA00022723"/>
    </source>
</evidence>
<evidence type="ECO:0000256" key="3">
    <source>
        <dbReference type="ARBA" id="ARBA00022833"/>
    </source>
</evidence>
<keyword evidence="2 6" id="KW-0863">Zinc-finger</keyword>
<keyword evidence="3" id="KW-0862">Zinc</keyword>
<feature type="domain" description="GATA-type" evidence="8">
    <location>
        <begin position="46"/>
        <end position="100"/>
    </location>
</feature>
<dbReference type="PANTHER" id="PTHR47172">
    <property type="entry name" value="OS01G0976800 PROTEIN"/>
    <property type="match status" value="1"/>
</dbReference>
<feature type="region of interest" description="Disordered" evidence="7">
    <location>
        <begin position="114"/>
        <end position="133"/>
    </location>
</feature>